<keyword evidence="5" id="KW-0966">Cell projection</keyword>
<evidence type="ECO:0000256" key="3">
    <source>
        <dbReference type="ARBA" id="ARBA00022490"/>
    </source>
</evidence>
<dbReference type="STRING" id="947166.A0A1D1UI77"/>
<keyword evidence="3" id="KW-0963">Cytoplasm</keyword>
<evidence type="ECO:0000256" key="6">
    <source>
        <dbReference type="SAM" id="MobiDB-lite"/>
    </source>
</evidence>
<sequence length="391" mass="43808">MALVASVVLPLAQHHNSFSMHHVMNHSSSLNDLSSNRARVRHEGSLNQKRAMEGTMRDILSHLPPPPPKPRRGPGTSNKTPSKNFAQENIKRIRQVAAERREREDRLKKTAVRASWSVQRENGGPAIKRAETRAAEGRNRSRQPPGRARSFQDGLNHISVSDDEEAFEKPADPMVRRQSLVQAINLPSMSSKPSKDFVSLNKTVNFSTELRERRSSSTSSLGRRSSLLDLDEVPKAKIGVLPDYILKEKPPVPQKGVKYNGNELPLGYRVMGKSERTRITEGLQHAKATRERELFLLPLRSDTMRAQRKRDELQAALRDIDDGLHMLTRATVIVNGDNVPGSKYIKDVETSTQKVSSEIEKVEKNGVMKAKAVAPARKDVNPAIKKTMRRA</sequence>
<dbReference type="PANTHER" id="PTHR21490:SF2">
    <property type="entry name" value="ENKURIN DOMAIN-CONTAINING PROTEIN 1"/>
    <property type="match status" value="1"/>
</dbReference>
<keyword evidence="9" id="KW-1185">Reference proteome</keyword>
<feature type="compositionally biased region" description="Polar residues" evidence="6">
    <location>
        <begin position="76"/>
        <end position="87"/>
    </location>
</feature>
<dbReference type="InterPro" id="IPR052102">
    <property type="entry name" value="Enkurin_domain-protein"/>
</dbReference>
<feature type="region of interest" description="Disordered" evidence="6">
    <location>
        <begin position="58"/>
        <end position="155"/>
    </location>
</feature>
<evidence type="ECO:0000256" key="5">
    <source>
        <dbReference type="ARBA" id="ARBA00023273"/>
    </source>
</evidence>
<dbReference type="GO" id="GO:0005929">
    <property type="term" value="C:cilium"/>
    <property type="evidence" value="ECO:0007669"/>
    <property type="project" value="UniProtKB-SubCell"/>
</dbReference>
<evidence type="ECO:0000259" key="7">
    <source>
        <dbReference type="Pfam" id="PF13864"/>
    </source>
</evidence>
<dbReference type="InterPro" id="IPR027012">
    <property type="entry name" value="Enkurin_dom"/>
</dbReference>
<gene>
    <name evidence="8" type="primary">RvY_01970-1</name>
    <name evidence="8" type="synonym">RvY_01970.1</name>
    <name evidence="8" type="ORF">RvY_01970</name>
</gene>
<comment type="caution">
    <text evidence="8">The sequence shown here is derived from an EMBL/GenBank/DDBJ whole genome shotgun (WGS) entry which is preliminary data.</text>
</comment>
<dbReference type="GO" id="GO:0005881">
    <property type="term" value="C:cytoplasmic microtubule"/>
    <property type="evidence" value="ECO:0007669"/>
    <property type="project" value="TreeGrafter"/>
</dbReference>
<feature type="compositionally biased region" description="Basic and acidic residues" evidence="6">
    <location>
        <begin position="97"/>
        <end position="108"/>
    </location>
</feature>
<evidence type="ECO:0000313" key="8">
    <source>
        <dbReference type="EMBL" id="GAU89419.1"/>
    </source>
</evidence>
<dbReference type="OrthoDB" id="10264920at2759"/>
<name>A0A1D1UI77_RAMVA</name>
<reference evidence="8 9" key="1">
    <citation type="journal article" date="2016" name="Nat. Commun.">
        <title>Extremotolerant tardigrade genome and improved radiotolerance of human cultured cells by tardigrade-unique protein.</title>
        <authorList>
            <person name="Hashimoto T."/>
            <person name="Horikawa D.D."/>
            <person name="Saito Y."/>
            <person name="Kuwahara H."/>
            <person name="Kozuka-Hata H."/>
            <person name="Shin-I T."/>
            <person name="Minakuchi Y."/>
            <person name="Ohishi K."/>
            <person name="Motoyama A."/>
            <person name="Aizu T."/>
            <person name="Enomoto A."/>
            <person name="Kondo K."/>
            <person name="Tanaka S."/>
            <person name="Hara Y."/>
            <person name="Koshikawa S."/>
            <person name="Sagara H."/>
            <person name="Miura T."/>
            <person name="Yokobori S."/>
            <person name="Miyagawa K."/>
            <person name="Suzuki Y."/>
            <person name="Kubo T."/>
            <person name="Oyama M."/>
            <person name="Kohara Y."/>
            <person name="Fujiyama A."/>
            <person name="Arakawa K."/>
            <person name="Katayama T."/>
            <person name="Toyoda A."/>
            <person name="Kunieda T."/>
        </authorList>
    </citation>
    <scope>NUCLEOTIDE SEQUENCE [LARGE SCALE GENOMIC DNA]</scope>
    <source>
        <strain evidence="8 9">YOKOZUNA-1</strain>
    </source>
</reference>
<organism evidence="8 9">
    <name type="scientific">Ramazzottius varieornatus</name>
    <name type="common">Water bear</name>
    <name type="synonym">Tardigrade</name>
    <dbReference type="NCBI Taxonomy" id="947166"/>
    <lineage>
        <taxon>Eukaryota</taxon>
        <taxon>Metazoa</taxon>
        <taxon>Ecdysozoa</taxon>
        <taxon>Tardigrada</taxon>
        <taxon>Eutardigrada</taxon>
        <taxon>Parachela</taxon>
        <taxon>Hypsibioidea</taxon>
        <taxon>Ramazzottiidae</taxon>
        <taxon>Ramazzottius</taxon>
    </lineage>
</organism>
<comment type="subcellular location">
    <subcellularLocation>
        <location evidence="1">Cell projection</location>
        <location evidence="1">Cilium</location>
    </subcellularLocation>
    <subcellularLocation>
        <location evidence="2">Cytoplasm</location>
        <location evidence="2">Cytoskeleton</location>
    </subcellularLocation>
</comment>
<proteinExistence type="predicted"/>
<dbReference type="Pfam" id="PF13864">
    <property type="entry name" value="Enkurin"/>
    <property type="match status" value="1"/>
</dbReference>
<evidence type="ECO:0000256" key="1">
    <source>
        <dbReference type="ARBA" id="ARBA00004138"/>
    </source>
</evidence>
<evidence type="ECO:0000256" key="4">
    <source>
        <dbReference type="ARBA" id="ARBA00023212"/>
    </source>
</evidence>
<dbReference type="Proteomes" id="UP000186922">
    <property type="component" value="Unassembled WGS sequence"/>
</dbReference>
<dbReference type="EMBL" id="BDGG01000001">
    <property type="protein sequence ID" value="GAU89419.1"/>
    <property type="molecule type" value="Genomic_DNA"/>
</dbReference>
<dbReference type="AlphaFoldDB" id="A0A1D1UI77"/>
<evidence type="ECO:0000313" key="9">
    <source>
        <dbReference type="Proteomes" id="UP000186922"/>
    </source>
</evidence>
<evidence type="ECO:0000256" key="2">
    <source>
        <dbReference type="ARBA" id="ARBA00004245"/>
    </source>
</evidence>
<keyword evidence="4" id="KW-0206">Cytoskeleton</keyword>
<feature type="compositionally biased region" description="Basic and acidic residues" evidence="6">
    <location>
        <begin position="128"/>
        <end position="139"/>
    </location>
</feature>
<feature type="domain" description="Enkurin" evidence="7">
    <location>
        <begin position="239"/>
        <end position="330"/>
    </location>
</feature>
<protein>
    <recommendedName>
        <fullName evidence="7">Enkurin domain-containing protein</fullName>
    </recommendedName>
</protein>
<dbReference type="PANTHER" id="PTHR21490">
    <property type="entry name" value="ENKURIN-RELATED"/>
    <property type="match status" value="1"/>
</dbReference>
<accession>A0A1D1UI77</accession>